<dbReference type="Proteomes" id="UP000179284">
    <property type="component" value="Chromosome I"/>
</dbReference>
<protein>
    <recommendedName>
        <fullName evidence="3">Endosialidase</fullName>
    </recommendedName>
</protein>
<dbReference type="EMBL" id="CP017831">
    <property type="protein sequence ID" value="AOZ95782.1"/>
    <property type="molecule type" value="Genomic_DNA"/>
</dbReference>
<sequence length="136" mass="14911">MAVVEQLLRAEKDGSISFGNYQLPEKKKLENFEHNGDVLKVKTFKDITKLESNENFVYESVPGTAVTNFKETENGVSFGVEGENDAQITLGLLENTEYSVFINGTSIGKMSTNVGGKLNLSVELSGKGLCEVRVEK</sequence>
<dbReference type="AlphaFoldDB" id="A0A1D9NZU1"/>
<gene>
    <name evidence="1" type="ORF">bhn_I0748</name>
</gene>
<keyword evidence="2" id="KW-1185">Reference proteome</keyword>
<evidence type="ECO:0000313" key="1">
    <source>
        <dbReference type="EMBL" id="AOZ95782.1"/>
    </source>
</evidence>
<name>A0A1D9NZU1_9FIRM</name>
<organism evidence="1 2">
    <name type="scientific">Butyrivibrio hungatei</name>
    <dbReference type="NCBI Taxonomy" id="185008"/>
    <lineage>
        <taxon>Bacteria</taxon>
        <taxon>Bacillati</taxon>
        <taxon>Bacillota</taxon>
        <taxon>Clostridia</taxon>
        <taxon>Lachnospirales</taxon>
        <taxon>Lachnospiraceae</taxon>
        <taxon>Butyrivibrio</taxon>
    </lineage>
</organism>
<reference evidence="2" key="1">
    <citation type="submission" date="2016-10" db="EMBL/GenBank/DDBJ databases">
        <title>The complete genome sequence of the rumen bacterium Butyrivibrio hungatei MB2003.</title>
        <authorList>
            <person name="Palevich N."/>
            <person name="Kelly W.J."/>
            <person name="Leahy S.C."/>
            <person name="Altermann E."/>
            <person name="Rakonjac J."/>
            <person name="Attwood G.T."/>
        </authorList>
    </citation>
    <scope>NUCLEOTIDE SEQUENCE [LARGE SCALE GENOMIC DNA]</scope>
    <source>
        <strain evidence="2">MB2003</strain>
    </source>
</reference>
<evidence type="ECO:0008006" key="3">
    <source>
        <dbReference type="Google" id="ProtNLM"/>
    </source>
</evidence>
<dbReference type="RefSeq" id="WP_071175521.1">
    <property type="nucleotide sequence ID" value="NZ_CP017831.1"/>
</dbReference>
<dbReference type="KEGG" id="bhu:bhn_I0748"/>
<proteinExistence type="predicted"/>
<accession>A0A1D9NZU1</accession>
<evidence type="ECO:0000313" key="2">
    <source>
        <dbReference type="Proteomes" id="UP000179284"/>
    </source>
</evidence>
<dbReference type="OrthoDB" id="1923633at2"/>